<sequence>MTRSCLLVLLGIRLAFAQTPIYRDIQDHFIDTKTSNGSINDSFAAAQNATFYSFDEEFLWIVGSSPTILKINASNSTFDYANEAGVWLPDRNEVWFTGSGGSSQPYFVLNLDTYTISPPNSYVAQPLPLLTGGDHFNGAVYFSGFGLNASNSTPPAIYPTDPATGLSLENIATDRPSKNLDAKYVKYTITEVTKPLLGQILHDSQPPALRVDDNDECEVDKILAQKPARGGRQQYLVKWTGYARPTWTPASAKKTH</sequence>
<dbReference type="PROSITE" id="PS50013">
    <property type="entry name" value="CHROMO_2"/>
    <property type="match status" value="1"/>
</dbReference>
<dbReference type="STRING" id="576137.A0A1L7XKV2"/>
<dbReference type="SUPFAM" id="SSF54160">
    <property type="entry name" value="Chromo domain-like"/>
    <property type="match status" value="1"/>
</dbReference>
<dbReference type="InterPro" id="IPR016197">
    <property type="entry name" value="Chromo-like_dom_sf"/>
</dbReference>
<name>A0A1L7XKV2_9HELO</name>
<dbReference type="EMBL" id="FJOG01000032">
    <property type="protein sequence ID" value="CZR65695.1"/>
    <property type="molecule type" value="Genomic_DNA"/>
</dbReference>
<proteinExistence type="predicted"/>
<keyword evidence="2" id="KW-0732">Signal</keyword>
<evidence type="ECO:0000256" key="2">
    <source>
        <dbReference type="SAM" id="SignalP"/>
    </source>
</evidence>
<accession>A0A1L7XKV2</accession>
<dbReference type="Pfam" id="PF00385">
    <property type="entry name" value="Chromo"/>
    <property type="match status" value="1"/>
</dbReference>
<dbReference type="GO" id="GO:0006338">
    <property type="term" value="P:chromatin remodeling"/>
    <property type="evidence" value="ECO:0007669"/>
    <property type="project" value="UniProtKB-ARBA"/>
</dbReference>
<dbReference type="Proteomes" id="UP000184330">
    <property type="component" value="Unassembled WGS sequence"/>
</dbReference>
<dbReference type="AlphaFoldDB" id="A0A1L7XKV2"/>
<evidence type="ECO:0000259" key="3">
    <source>
        <dbReference type="PROSITE" id="PS50013"/>
    </source>
</evidence>
<dbReference type="InterPro" id="IPR023780">
    <property type="entry name" value="Chromo_domain"/>
</dbReference>
<dbReference type="OrthoDB" id="423498at2759"/>
<feature type="signal peptide" evidence="2">
    <location>
        <begin position="1"/>
        <end position="17"/>
    </location>
</feature>
<dbReference type="Gene3D" id="2.40.50.40">
    <property type="match status" value="1"/>
</dbReference>
<feature type="domain" description="Chromo" evidence="3">
    <location>
        <begin position="217"/>
        <end position="256"/>
    </location>
</feature>
<comment type="subunit">
    <text evidence="1">Component of the NuA4 histone acetyltransferase complex.</text>
</comment>
<evidence type="ECO:0000256" key="1">
    <source>
        <dbReference type="ARBA" id="ARBA00011353"/>
    </source>
</evidence>
<reference evidence="4 5" key="1">
    <citation type="submission" date="2016-03" db="EMBL/GenBank/DDBJ databases">
        <authorList>
            <person name="Ploux O."/>
        </authorList>
    </citation>
    <scope>NUCLEOTIDE SEQUENCE [LARGE SCALE GENOMIC DNA]</scope>
    <source>
        <strain evidence="4 5">UAMH 11012</strain>
    </source>
</reference>
<keyword evidence="5" id="KW-1185">Reference proteome</keyword>
<protein>
    <recommendedName>
        <fullName evidence="3">Chromo domain-containing protein</fullName>
    </recommendedName>
</protein>
<feature type="chain" id="PRO_5012656869" description="Chromo domain-containing protein" evidence="2">
    <location>
        <begin position="18"/>
        <end position="256"/>
    </location>
</feature>
<evidence type="ECO:0000313" key="5">
    <source>
        <dbReference type="Proteomes" id="UP000184330"/>
    </source>
</evidence>
<gene>
    <name evidence="4" type="ORF">PAC_15595</name>
</gene>
<organism evidence="4 5">
    <name type="scientific">Phialocephala subalpina</name>
    <dbReference type="NCBI Taxonomy" id="576137"/>
    <lineage>
        <taxon>Eukaryota</taxon>
        <taxon>Fungi</taxon>
        <taxon>Dikarya</taxon>
        <taxon>Ascomycota</taxon>
        <taxon>Pezizomycotina</taxon>
        <taxon>Leotiomycetes</taxon>
        <taxon>Helotiales</taxon>
        <taxon>Mollisiaceae</taxon>
        <taxon>Phialocephala</taxon>
        <taxon>Phialocephala fortinii species complex</taxon>
    </lineage>
</organism>
<dbReference type="InterPro" id="IPR000953">
    <property type="entry name" value="Chromo/chromo_shadow_dom"/>
</dbReference>
<evidence type="ECO:0000313" key="4">
    <source>
        <dbReference type="EMBL" id="CZR65695.1"/>
    </source>
</evidence>